<dbReference type="AlphaFoldDB" id="A0AAQ4DA57"/>
<sequence>MWDQRPGTLLHSEAILVPDSYRGHLTPGVKQKLQCDRTHLVVIPGGMTFILQLLDVCMNKPFKDRFRQLYWKWTESGSTTTPAGRLKRPSASTVAHWVSAAWYGLSHDLVYCAFKKCSISNALQGSEDDLLWEAASDKEESSCDDDSDGDNCREDEDA</sequence>
<dbReference type="EMBL" id="JARKHS020033148">
    <property type="protein sequence ID" value="KAK8759347.1"/>
    <property type="molecule type" value="Genomic_DNA"/>
</dbReference>
<dbReference type="Pfam" id="PF03184">
    <property type="entry name" value="DDE_1"/>
    <property type="match status" value="1"/>
</dbReference>
<gene>
    <name evidence="3" type="ORF">V5799_003020</name>
</gene>
<evidence type="ECO:0000259" key="2">
    <source>
        <dbReference type="Pfam" id="PF03184"/>
    </source>
</evidence>
<name>A0AAQ4DA57_AMBAM</name>
<evidence type="ECO:0000256" key="1">
    <source>
        <dbReference type="SAM" id="MobiDB-lite"/>
    </source>
</evidence>
<organism evidence="3 4">
    <name type="scientific">Amblyomma americanum</name>
    <name type="common">Lone star tick</name>
    <dbReference type="NCBI Taxonomy" id="6943"/>
    <lineage>
        <taxon>Eukaryota</taxon>
        <taxon>Metazoa</taxon>
        <taxon>Ecdysozoa</taxon>
        <taxon>Arthropoda</taxon>
        <taxon>Chelicerata</taxon>
        <taxon>Arachnida</taxon>
        <taxon>Acari</taxon>
        <taxon>Parasitiformes</taxon>
        <taxon>Ixodida</taxon>
        <taxon>Ixodoidea</taxon>
        <taxon>Ixodidae</taxon>
        <taxon>Amblyomminae</taxon>
        <taxon>Amblyomma</taxon>
    </lineage>
</organism>
<evidence type="ECO:0000313" key="4">
    <source>
        <dbReference type="Proteomes" id="UP001321473"/>
    </source>
</evidence>
<proteinExistence type="predicted"/>
<keyword evidence="4" id="KW-1185">Reference proteome</keyword>
<dbReference type="Proteomes" id="UP001321473">
    <property type="component" value="Unassembled WGS sequence"/>
</dbReference>
<reference evidence="3 4" key="1">
    <citation type="journal article" date="2023" name="Arcadia Sci">
        <title>De novo assembly of a long-read Amblyomma americanum tick genome.</title>
        <authorList>
            <person name="Chou S."/>
            <person name="Poskanzer K.E."/>
            <person name="Rollins M."/>
            <person name="Thuy-Boun P.S."/>
        </authorList>
    </citation>
    <scope>NUCLEOTIDE SEQUENCE [LARGE SCALE GENOMIC DNA]</scope>
    <source>
        <strain evidence="3">F_SG_1</strain>
        <tissue evidence="3">Salivary glands</tissue>
    </source>
</reference>
<comment type="caution">
    <text evidence="3">The sequence shown here is derived from an EMBL/GenBank/DDBJ whole genome shotgun (WGS) entry which is preliminary data.</text>
</comment>
<dbReference type="GO" id="GO:0003676">
    <property type="term" value="F:nucleic acid binding"/>
    <property type="evidence" value="ECO:0007669"/>
    <property type="project" value="InterPro"/>
</dbReference>
<evidence type="ECO:0000313" key="3">
    <source>
        <dbReference type="EMBL" id="KAK8759347.1"/>
    </source>
</evidence>
<protein>
    <recommendedName>
        <fullName evidence="2">DDE-1 domain-containing protein</fullName>
    </recommendedName>
</protein>
<feature type="compositionally biased region" description="Acidic residues" evidence="1">
    <location>
        <begin position="142"/>
        <end position="158"/>
    </location>
</feature>
<accession>A0AAQ4DA57</accession>
<dbReference type="InterPro" id="IPR004875">
    <property type="entry name" value="DDE_SF_endonuclease_dom"/>
</dbReference>
<feature type="domain" description="DDE-1" evidence="2">
    <location>
        <begin position="2"/>
        <end position="111"/>
    </location>
</feature>
<feature type="region of interest" description="Disordered" evidence="1">
    <location>
        <begin position="134"/>
        <end position="158"/>
    </location>
</feature>